<evidence type="ECO:0000313" key="10">
    <source>
        <dbReference type="Proteomes" id="UP000029999"/>
    </source>
</evidence>
<keyword evidence="4" id="KW-0812">Transmembrane</keyword>
<evidence type="ECO:0000256" key="4">
    <source>
        <dbReference type="ARBA" id="ARBA00022692"/>
    </source>
</evidence>
<comment type="subcellular location">
    <subcellularLocation>
        <location evidence="1">Cell outer membrane</location>
        <topology evidence="1">Multi-pass membrane protein</topology>
    </subcellularLocation>
</comment>
<evidence type="ECO:0000256" key="3">
    <source>
        <dbReference type="ARBA" id="ARBA00022452"/>
    </source>
</evidence>
<protein>
    <submittedName>
        <fullName evidence="9">Membrane protein involved in aromatic hydrocarbon degradation</fullName>
    </submittedName>
</protein>
<sequence>MNNKKYLATLIGMLTTSSFAFAGTFGTDLNNNMLPATGGMGGASVARTVEPAAAVFGNPATLTEYNKGTSFTFGATFFDPTLEADHSGGVRDIPGSEAIIPAWKGSSNADKYLVPTVAITHAFTPKLVAGLGLTAQSGIGSDFRGVQGSQNPTGELLVFNANVGLGFQVTDNLSLGAMATIGNGYFQASLSQNTGSSHGFGIRGTVGAKYDIGATSLGAYYRSELNIQYDEYISRGDGTFWDDDVAQPQEFAIGIANNSLMGGNLQINADVIHKAWSDANFYEDFYRDQTVFALGAQLTTGKAQWRIGYSHARDPIKRNLPLGQDIGIGGNSPIGCADCGGQLPVTAGVVEYFQATNAAAIWEDTITAGFGYQLTPEIKVDIHAAYTLDESQQIGNTKVDIDAWQAGAGLTWHFE</sequence>
<feature type="chain" id="PRO_5001959268" evidence="8">
    <location>
        <begin position="23"/>
        <end position="415"/>
    </location>
</feature>
<evidence type="ECO:0000256" key="2">
    <source>
        <dbReference type="ARBA" id="ARBA00008163"/>
    </source>
</evidence>
<keyword evidence="7" id="KW-0998">Cell outer membrane</keyword>
<dbReference type="PANTHER" id="PTHR35093:SF8">
    <property type="entry name" value="OUTER MEMBRANE PROTEIN NMB0088-RELATED"/>
    <property type="match status" value="1"/>
</dbReference>
<dbReference type="InterPro" id="IPR005017">
    <property type="entry name" value="OMPP1/FadL/TodX"/>
</dbReference>
<keyword evidence="5 8" id="KW-0732">Signal</keyword>
<keyword evidence="6" id="KW-0472">Membrane</keyword>
<evidence type="ECO:0000256" key="7">
    <source>
        <dbReference type="ARBA" id="ARBA00023237"/>
    </source>
</evidence>
<comment type="caution">
    <text evidence="9">The sequence shown here is derived from an EMBL/GenBank/DDBJ whole genome shotgun (WGS) entry which is preliminary data.</text>
</comment>
<proteinExistence type="inferred from homology"/>
<dbReference type="Proteomes" id="UP000029999">
    <property type="component" value="Unassembled WGS sequence"/>
</dbReference>
<name>A0A0A0BGF6_9GAMM</name>
<dbReference type="Pfam" id="PF03349">
    <property type="entry name" value="Toluene_X"/>
    <property type="match status" value="1"/>
</dbReference>
<dbReference type="RefSeq" id="WP_036313225.1">
    <property type="nucleotide sequence ID" value="NZ_JRQD01000003.1"/>
</dbReference>
<accession>A0A0A0BGF6</accession>
<evidence type="ECO:0000256" key="8">
    <source>
        <dbReference type="SAM" id="SignalP"/>
    </source>
</evidence>
<organism evidence="9 10">
    <name type="scientific">Methylophaga thiooxydans</name>
    <dbReference type="NCBI Taxonomy" id="392484"/>
    <lineage>
        <taxon>Bacteria</taxon>
        <taxon>Pseudomonadati</taxon>
        <taxon>Pseudomonadota</taxon>
        <taxon>Gammaproteobacteria</taxon>
        <taxon>Thiotrichales</taxon>
        <taxon>Piscirickettsiaceae</taxon>
        <taxon>Methylophaga</taxon>
    </lineage>
</organism>
<evidence type="ECO:0000256" key="1">
    <source>
        <dbReference type="ARBA" id="ARBA00004571"/>
    </source>
</evidence>
<dbReference type="GO" id="GO:0015483">
    <property type="term" value="F:long-chain fatty acid transporting porin activity"/>
    <property type="evidence" value="ECO:0007669"/>
    <property type="project" value="TreeGrafter"/>
</dbReference>
<dbReference type="PANTHER" id="PTHR35093">
    <property type="entry name" value="OUTER MEMBRANE PROTEIN NMB0088-RELATED"/>
    <property type="match status" value="1"/>
</dbReference>
<evidence type="ECO:0000256" key="5">
    <source>
        <dbReference type="ARBA" id="ARBA00022729"/>
    </source>
</evidence>
<evidence type="ECO:0000313" key="9">
    <source>
        <dbReference type="EMBL" id="KGM06722.1"/>
    </source>
</evidence>
<dbReference type="STRING" id="392484.LP43_1214"/>
<gene>
    <name evidence="9" type="ORF">LP43_1214</name>
</gene>
<keyword evidence="3" id="KW-1134">Transmembrane beta strand</keyword>
<dbReference type="SUPFAM" id="SSF56935">
    <property type="entry name" value="Porins"/>
    <property type="match status" value="1"/>
</dbReference>
<dbReference type="Gene3D" id="2.40.160.60">
    <property type="entry name" value="Outer membrane protein transport protein (OMPP1/FadL/TodX)"/>
    <property type="match status" value="1"/>
</dbReference>
<feature type="signal peptide" evidence="8">
    <location>
        <begin position="1"/>
        <end position="22"/>
    </location>
</feature>
<dbReference type="GO" id="GO:0009279">
    <property type="term" value="C:cell outer membrane"/>
    <property type="evidence" value="ECO:0007669"/>
    <property type="project" value="UniProtKB-SubCell"/>
</dbReference>
<comment type="similarity">
    <text evidence="2">Belongs to the OmpP1/FadL family.</text>
</comment>
<reference evidence="9 10" key="1">
    <citation type="submission" date="2014-09" db="EMBL/GenBank/DDBJ databases">
        <authorList>
            <person name="Grob C."/>
            <person name="Taubert M."/>
            <person name="Howat A.M."/>
            <person name="Burns O.J."/>
            <person name="Dixon J.L."/>
            <person name="Chen Y."/>
            <person name="Murrell J.C."/>
        </authorList>
    </citation>
    <scope>NUCLEOTIDE SEQUENCE [LARGE SCALE GENOMIC DNA]</scope>
    <source>
        <strain evidence="9">L4</strain>
    </source>
</reference>
<dbReference type="AlphaFoldDB" id="A0A0A0BGF6"/>
<evidence type="ECO:0000256" key="6">
    <source>
        <dbReference type="ARBA" id="ARBA00023136"/>
    </source>
</evidence>
<dbReference type="EMBL" id="JRQD01000003">
    <property type="protein sequence ID" value="KGM06722.1"/>
    <property type="molecule type" value="Genomic_DNA"/>
</dbReference>